<dbReference type="Proteomes" id="UP000327013">
    <property type="component" value="Chromosome 2"/>
</dbReference>
<dbReference type="InterPro" id="IPR002213">
    <property type="entry name" value="UDP_glucos_trans"/>
</dbReference>
<dbReference type="PANTHER" id="PTHR48049:SF27">
    <property type="entry name" value="ANTHOCYANIDIN 3-O-GLUCOSYLTRANSFERASE 7-LIKE ISOFORM X1"/>
    <property type="match status" value="1"/>
</dbReference>
<evidence type="ECO:0000256" key="4">
    <source>
        <dbReference type="RuleBase" id="RU003718"/>
    </source>
</evidence>
<keyword evidence="7" id="KW-1185">Reference proteome</keyword>
<dbReference type="SUPFAM" id="SSF53756">
    <property type="entry name" value="UDP-Glycosyltransferase/glycogen phosphorylase"/>
    <property type="match status" value="1"/>
</dbReference>
<keyword evidence="3 4" id="KW-0808">Transferase</keyword>
<dbReference type="FunFam" id="3.40.50.2000:FF:000060">
    <property type="entry name" value="Glycosyltransferase"/>
    <property type="match status" value="1"/>
</dbReference>
<dbReference type="EC" id="2.4.1.-" evidence="5"/>
<dbReference type="InterPro" id="IPR035595">
    <property type="entry name" value="UDP_glycos_trans_CS"/>
</dbReference>
<dbReference type="GO" id="GO:0033485">
    <property type="term" value="P:cyanidin 3-O-glucoside biosynthetic process"/>
    <property type="evidence" value="ECO:0007669"/>
    <property type="project" value="UniProtKB-ARBA"/>
</dbReference>
<proteinExistence type="inferred from homology"/>
<evidence type="ECO:0000256" key="5">
    <source>
        <dbReference type="RuleBase" id="RU362057"/>
    </source>
</evidence>
<dbReference type="FunFam" id="3.40.50.2000:FF:000129">
    <property type="entry name" value="Glycosyltransferase"/>
    <property type="match status" value="1"/>
</dbReference>
<dbReference type="InterPro" id="IPR050481">
    <property type="entry name" value="UDP-glycosyltransf_plant"/>
</dbReference>
<evidence type="ECO:0000256" key="1">
    <source>
        <dbReference type="ARBA" id="ARBA00009995"/>
    </source>
</evidence>
<evidence type="ECO:0000313" key="6">
    <source>
        <dbReference type="EMBL" id="KAE8008313.1"/>
    </source>
</evidence>
<dbReference type="GO" id="GO:0047213">
    <property type="term" value="F:anthocyanidin 3-O-glucosyltransferase activity"/>
    <property type="evidence" value="ECO:0007669"/>
    <property type="project" value="UniProtKB-ARBA"/>
</dbReference>
<dbReference type="Pfam" id="PF00201">
    <property type="entry name" value="UDPGT"/>
    <property type="match status" value="1"/>
</dbReference>
<evidence type="ECO:0000313" key="7">
    <source>
        <dbReference type="Proteomes" id="UP000327013"/>
    </source>
</evidence>
<evidence type="ECO:0000256" key="3">
    <source>
        <dbReference type="ARBA" id="ARBA00022679"/>
    </source>
</evidence>
<dbReference type="AlphaFoldDB" id="A0A5N6QQA8"/>
<dbReference type="Gene3D" id="3.40.50.2000">
    <property type="entry name" value="Glycogen Phosphorylase B"/>
    <property type="match status" value="2"/>
</dbReference>
<dbReference type="OrthoDB" id="5835829at2759"/>
<dbReference type="CDD" id="cd03784">
    <property type="entry name" value="GT1_Gtf-like"/>
    <property type="match status" value="1"/>
</dbReference>
<protein>
    <recommendedName>
        <fullName evidence="5">Glycosyltransferase</fullName>
        <ecNumber evidence="5">2.4.1.-</ecNumber>
    </recommendedName>
</protein>
<accession>A0A5N6QQA8</accession>
<dbReference type="PANTHER" id="PTHR48049">
    <property type="entry name" value="GLYCOSYLTRANSFERASE"/>
    <property type="match status" value="1"/>
</dbReference>
<dbReference type="GO" id="GO:0031542">
    <property type="term" value="P:positive regulation of anthocyanin biosynthetic process"/>
    <property type="evidence" value="ECO:0007669"/>
    <property type="project" value="UniProtKB-ARBA"/>
</dbReference>
<gene>
    <name evidence="6" type="ORF">FH972_004835</name>
</gene>
<reference evidence="6 7" key="1">
    <citation type="submission" date="2019-06" db="EMBL/GenBank/DDBJ databases">
        <title>A chromosomal-level reference genome of Carpinus fangiana (Coryloideae, Betulaceae).</title>
        <authorList>
            <person name="Yang X."/>
            <person name="Wang Z."/>
            <person name="Zhang L."/>
            <person name="Hao G."/>
            <person name="Liu J."/>
            <person name="Yang Y."/>
        </authorList>
    </citation>
    <scope>NUCLEOTIDE SEQUENCE [LARGE SCALE GENOMIC DNA]</scope>
    <source>
        <strain evidence="6">Cfa_2016G</strain>
        <tissue evidence="6">Leaf</tissue>
    </source>
</reference>
<name>A0A5N6QQA8_9ROSI</name>
<comment type="similarity">
    <text evidence="1 4">Belongs to the UDP-glycosyltransferase family.</text>
</comment>
<sequence length="465" mass="50271">MYTTMSVTKSSDHEEKHVAFLAFPFGSHPHTRLSLLRKLARAAPNVHFSFINTASSTHSLLSKSTADDDVPHNINFYQVADGVPENHVLTGKNPVEAVNLFLKATPDNLKKGLDTAVADTGKRITCLLSDAFLSASAAEIAEDMNVPWIPIWSSLPCCLSAHVYTHLIRQRCDAGNGSGTLDFVPGLSAMRAVDLPEEVLMPQVGEEESIFSRTLSQMGSALPRATAVVMGFFEELNSPPLNHDLRSKFQNVLYVGFLTLSLPAPPLQPSISDLTGCLSWLDGRKNGSVAYVGFGTLASLPHEELVAAAEALQTSGVPFLWSLNEKSKELLPKGFLEKTRTHGKVVAWTPQAQVLAHASIGVFVTHSGANSVYESIANGVPLICRPFFGDQHMIGRVIEEWGIGVGVEGGVITKNRLVKSLELVLGHEHGKAMREKAEALKEVVLKAVDNATQDFNSLVHLISAS</sequence>
<dbReference type="EMBL" id="CM017322">
    <property type="protein sequence ID" value="KAE8008313.1"/>
    <property type="molecule type" value="Genomic_DNA"/>
</dbReference>
<dbReference type="PROSITE" id="PS00375">
    <property type="entry name" value="UDPGT"/>
    <property type="match status" value="1"/>
</dbReference>
<organism evidence="6 7">
    <name type="scientific">Carpinus fangiana</name>
    <dbReference type="NCBI Taxonomy" id="176857"/>
    <lineage>
        <taxon>Eukaryota</taxon>
        <taxon>Viridiplantae</taxon>
        <taxon>Streptophyta</taxon>
        <taxon>Embryophyta</taxon>
        <taxon>Tracheophyta</taxon>
        <taxon>Spermatophyta</taxon>
        <taxon>Magnoliopsida</taxon>
        <taxon>eudicotyledons</taxon>
        <taxon>Gunneridae</taxon>
        <taxon>Pentapetalae</taxon>
        <taxon>rosids</taxon>
        <taxon>fabids</taxon>
        <taxon>Fagales</taxon>
        <taxon>Betulaceae</taxon>
        <taxon>Carpinus</taxon>
    </lineage>
</organism>
<evidence type="ECO:0000256" key="2">
    <source>
        <dbReference type="ARBA" id="ARBA00022676"/>
    </source>
</evidence>
<keyword evidence="2 4" id="KW-0328">Glycosyltransferase</keyword>